<dbReference type="Proteomes" id="UP000094828">
    <property type="component" value="Unassembled WGS sequence"/>
</dbReference>
<proteinExistence type="predicted"/>
<sequence>MKCFPAGFCRRLRVDHLKPADSPLGTLHESAQTASFVGGRSHQQWLSSTSSSFRLDLPGWLMQSIASLQASAQSISRFSNPSKIFRGPLQIHGLLLGLILLFSTFSTAGFSQDAPQKPARVDQPLLLSQVANVETLEKHGRTLFEKCERPDMIPAMEMWLKNDLKELKGVDRTRPLGMMMYLGDILTEPMWAATFIPVTNVDEFLGWMCSMPPTPGTFQKVEGSADRWKVSFGDNANVHVVSRGNYLIMVGEAEQADRNFPDPGPLCEPFATRYDASFSGLLKNIPIGLKSVFLEFAKTTLRADLQQRDNEPAESYRLRRASGESVIKQFERMVSDAEEVTIGARLNRETMVATIELEVVGTPESKLVKAFSAFPGRHSQFGALLDRETTLTVGVSTILEPEQQTLLQQVWTTAEQVLKKEIEKSIAAGKPGAPTDIDAFQPLFGALQRSTQAGLVDVFVQMIGAERSQYEVVGGFRLPGGEEFPLALQKLVQLIKDRQPDNDRLQKLELDVARINDFPVHRATLDPNGANRRLYGEDGGELAFLATPEAIWFAAASKGQAIAALRKTIDEAAKPADDATRPERAPILVTAEISRWVDLIDRRGRAVETFKEESAIAFKGTGHQVRFRMKPSGDALKLQLEFDDGLVKLFGRLIARSQLGNEL</sequence>
<evidence type="ECO:0000313" key="2">
    <source>
        <dbReference type="Proteomes" id="UP000094828"/>
    </source>
</evidence>
<gene>
    <name evidence="1" type="ORF">A6X21_12415</name>
</gene>
<reference evidence="1 2" key="1">
    <citation type="submission" date="2016-05" db="EMBL/GenBank/DDBJ databases">
        <title>Genomic and physiological characterization of Planctopirus sp. isolated from fresh water lake.</title>
        <authorList>
            <person name="Subhash Y."/>
            <person name="Ramana C."/>
        </authorList>
    </citation>
    <scope>NUCLEOTIDE SEQUENCE [LARGE SCALE GENOMIC DNA]</scope>
    <source>
        <strain evidence="1 2">JC280</strain>
    </source>
</reference>
<comment type="caution">
    <text evidence="1">The sequence shown here is derived from an EMBL/GenBank/DDBJ whole genome shotgun (WGS) entry which is preliminary data.</text>
</comment>
<keyword evidence="2" id="KW-1185">Reference proteome</keyword>
<organism evidence="1 2">
    <name type="scientific">Planctopirus hydrillae</name>
    <dbReference type="NCBI Taxonomy" id="1841610"/>
    <lineage>
        <taxon>Bacteria</taxon>
        <taxon>Pseudomonadati</taxon>
        <taxon>Planctomycetota</taxon>
        <taxon>Planctomycetia</taxon>
        <taxon>Planctomycetales</taxon>
        <taxon>Planctomycetaceae</taxon>
        <taxon>Planctopirus</taxon>
    </lineage>
</organism>
<name>A0A1C3E5T5_9PLAN</name>
<dbReference type="EMBL" id="LYDR01000152">
    <property type="protein sequence ID" value="ODA28509.1"/>
    <property type="molecule type" value="Genomic_DNA"/>
</dbReference>
<evidence type="ECO:0000313" key="1">
    <source>
        <dbReference type="EMBL" id="ODA28509.1"/>
    </source>
</evidence>
<accession>A0A1C3E5T5</accession>
<dbReference type="AlphaFoldDB" id="A0A1C3E5T5"/>
<protein>
    <submittedName>
        <fullName evidence="1">Uncharacterized protein</fullName>
    </submittedName>
</protein>